<dbReference type="AlphaFoldDB" id="A0A0H3F8J4"/>
<comment type="catalytic activity">
    <reaction evidence="4">
        <text>[thioredoxin]-disulfide + sulfite + adenosine 3',5'-bisphosphate + 2 H(+) = [thioredoxin]-dithiol + 3'-phosphoadenylyl sulfate</text>
        <dbReference type="Rhea" id="RHEA:11724"/>
        <dbReference type="Rhea" id="RHEA-COMP:10698"/>
        <dbReference type="Rhea" id="RHEA-COMP:10700"/>
        <dbReference type="ChEBI" id="CHEBI:15378"/>
        <dbReference type="ChEBI" id="CHEBI:17359"/>
        <dbReference type="ChEBI" id="CHEBI:29950"/>
        <dbReference type="ChEBI" id="CHEBI:50058"/>
        <dbReference type="ChEBI" id="CHEBI:58339"/>
        <dbReference type="ChEBI" id="CHEBI:58343"/>
        <dbReference type="EC" id="1.8.4.8"/>
    </reaction>
</comment>
<dbReference type="InterPro" id="IPR011800">
    <property type="entry name" value="PAPS_reductase_CysH"/>
</dbReference>
<evidence type="ECO:0000256" key="4">
    <source>
        <dbReference type="HAMAP-Rule" id="MF_00063"/>
    </source>
</evidence>
<dbReference type="GO" id="GO:0004604">
    <property type="term" value="F:phosphoadenylyl-sulfate reductase (thioredoxin) activity"/>
    <property type="evidence" value="ECO:0007669"/>
    <property type="project" value="UniProtKB-UniRule"/>
</dbReference>
<comment type="subcellular location">
    <subcellularLocation>
        <location evidence="4">Cytoplasm</location>
    </subcellularLocation>
</comment>
<dbReference type="UniPathway" id="UPA00140">
    <property type="reaction ID" value="UER00206"/>
</dbReference>
<dbReference type="InterPro" id="IPR002500">
    <property type="entry name" value="PAPS_reduct_dom"/>
</dbReference>
<dbReference type="SUPFAM" id="SSF52402">
    <property type="entry name" value="Adenine nucleotide alpha hydrolases-like"/>
    <property type="match status" value="1"/>
</dbReference>
<comment type="function">
    <text evidence="4">Catalyzes the formation of sulfite from phosphoadenosine 5'-phosphosulfate (PAPS) using thioredoxin as an electron donor.</text>
</comment>
<dbReference type="GO" id="GO:0019379">
    <property type="term" value="P:sulfate assimilation, phosphoadenylyl sulfate reduction by phosphoadenylyl-sulfate reductase (thioredoxin)"/>
    <property type="evidence" value="ECO:0007669"/>
    <property type="project" value="UniProtKB-UniRule"/>
</dbReference>
<keyword evidence="2 4" id="KW-0963">Cytoplasm</keyword>
<dbReference type="PANTHER" id="PTHR46509:SF1">
    <property type="entry name" value="PHOSPHOADENOSINE PHOSPHOSULFATE REDUCTASE"/>
    <property type="match status" value="1"/>
</dbReference>
<dbReference type="EMBL" id="CP002505">
    <property type="protein sequence ID" value="ADW72300.1"/>
    <property type="molecule type" value="Genomic_DNA"/>
</dbReference>
<dbReference type="Proteomes" id="UP000007257">
    <property type="component" value="Chromosome"/>
</dbReference>
<dbReference type="NCBIfam" id="TIGR02057">
    <property type="entry name" value="PAPS_reductase"/>
    <property type="match status" value="1"/>
</dbReference>
<dbReference type="GO" id="GO:0070814">
    <property type="term" value="P:hydrogen sulfide biosynthetic process"/>
    <property type="evidence" value="ECO:0007669"/>
    <property type="project" value="UniProtKB-UniRule"/>
</dbReference>
<protein>
    <recommendedName>
        <fullName evidence="4">Phosphoadenosine 5'-phosphosulfate reductase</fullName>
        <shortName evidence="4">PAPS reductase</shortName>
        <ecNumber evidence="4">1.8.4.8</ecNumber>
    </recommendedName>
    <alternativeName>
        <fullName evidence="4">3'-phosphoadenylylsulfate reductase</fullName>
    </alternativeName>
    <alternativeName>
        <fullName evidence="4">PAPS reductase, thioredoxin dependent</fullName>
    </alternativeName>
    <alternativeName>
        <fullName evidence="4">PAPS sulfotransferase</fullName>
    </alternativeName>
    <alternativeName>
        <fullName evidence="4">PAdoPS reductase</fullName>
    </alternativeName>
</protein>
<dbReference type="Gene3D" id="3.40.50.620">
    <property type="entry name" value="HUPs"/>
    <property type="match status" value="1"/>
</dbReference>
<dbReference type="NCBIfam" id="TIGR00434">
    <property type="entry name" value="cysH"/>
    <property type="match status" value="1"/>
</dbReference>
<evidence type="ECO:0000313" key="9">
    <source>
        <dbReference type="Proteomes" id="UP001598201"/>
    </source>
</evidence>
<dbReference type="HAMAP" id="MF_00063">
    <property type="entry name" value="CysH"/>
    <property type="match status" value="1"/>
</dbReference>
<dbReference type="CDD" id="cd23945">
    <property type="entry name" value="PAPS_reductase"/>
    <property type="match status" value="1"/>
</dbReference>
<evidence type="ECO:0000313" key="8">
    <source>
        <dbReference type="Proteomes" id="UP000007257"/>
    </source>
</evidence>
<evidence type="ECO:0000256" key="1">
    <source>
        <dbReference type="ARBA" id="ARBA00009732"/>
    </source>
</evidence>
<dbReference type="NCBIfam" id="NF002537">
    <property type="entry name" value="PRK02090.1"/>
    <property type="match status" value="1"/>
</dbReference>
<accession>A0A0H3F8J4</accession>
<name>A0A0H3F8J4_RAHSY</name>
<dbReference type="InterPro" id="IPR014729">
    <property type="entry name" value="Rossmann-like_a/b/a_fold"/>
</dbReference>
<dbReference type="Proteomes" id="UP001598201">
    <property type="component" value="Unassembled WGS sequence"/>
</dbReference>
<evidence type="ECO:0000313" key="7">
    <source>
        <dbReference type="EMBL" id="MFD3222398.1"/>
    </source>
</evidence>
<reference evidence="8" key="1">
    <citation type="submission" date="2011-01" db="EMBL/GenBank/DDBJ databases">
        <title>Complete sequence of chromosome of Rahnella sp. Y9602.</title>
        <authorList>
            <consortium name="US DOE Joint Genome Institute"/>
            <person name="Lucas S."/>
            <person name="Copeland A."/>
            <person name="Lapidus A."/>
            <person name="Cheng J.-F."/>
            <person name="Goodwin L."/>
            <person name="Pitluck S."/>
            <person name="Lu M."/>
            <person name="Detter J.C."/>
            <person name="Han C."/>
            <person name="Tapia R."/>
            <person name="Land M."/>
            <person name="Hauser L."/>
            <person name="Kyrpides N."/>
            <person name="Ivanova N."/>
            <person name="Ovchinnikova G."/>
            <person name="Pagani I."/>
            <person name="Sobecky P.A."/>
            <person name="Martinez R.J."/>
            <person name="Woyke T."/>
        </authorList>
    </citation>
    <scope>NUCLEOTIDE SEQUENCE [LARGE SCALE GENOMIC DNA]</scope>
    <source>
        <strain evidence="8">Y9602</strain>
    </source>
</reference>
<dbReference type="KEGG" id="rah:Rahaq_0673"/>
<evidence type="ECO:0000259" key="5">
    <source>
        <dbReference type="Pfam" id="PF01507"/>
    </source>
</evidence>
<dbReference type="HOGENOM" id="CLU_044089_3_0_6"/>
<dbReference type="FunFam" id="3.40.50.620:FF:000043">
    <property type="entry name" value="Phosphoadenosine phosphosulfate reductase"/>
    <property type="match status" value="1"/>
</dbReference>
<feature type="domain" description="Phosphoadenosine phosphosulphate reductase" evidence="5">
    <location>
        <begin position="50"/>
        <end position="221"/>
    </location>
</feature>
<dbReference type="PANTHER" id="PTHR46509">
    <property type="entry name" value="PHOSPHOADENOSINE PHOSPHOSULFATE REDUCTASE"/>
    <property type="match status" value="1"/>
</dbReference>
<comment type="caution">
    <text evidence="4">Lacks conserved residue(s) required for the propagation of feature annotation.</text>
</comment>
<dbReference type="InterPro" id="IPR004511">
    <property type="entry name" value="PAPS/APS_Rdtase"/>
</dbReference>
<dbReference type="Pfam" id="PF01507">
    <property type="entry name" value="PAPS_reduct"/>
    <property type="match status" value="1"/>
</dbReference>
<evidence type="ECO:0000256" key="3">
    <source>
        <dbReference type="ARBA" id="ARBA00023002"/>
    </source>
</evidence>
<keyword evidence="3 4" id="KW-0560">Oxidoreductase</keyword>
<comment type="similarity">
    <text evidence="1 4">Belongs to the PAPS reductase family. CysH subfamily.</text>
</comment>
<gene>
    <name evidence="4" type="primary">cysH</name>
    <name evidence="6" type="ordered locus">Rahaq_0673</name>
    <name evidence="7" type="ORF">ACFPK4_02540</name>
</gene>
<evidence type="ECO:0000256" key="2">
    <source>
        <dbReference type="ARBA" id="ARBA00022490"/>
    </source>
</evidence>
<dbReference type="PIRSF" id="PIRSF000857">
    <property type="entry name" value="PAPS_reductase"/>
    <property type="match status" value="1"/>
</dbReference>
<dbReference type="eggNOG" id="COG0175">
    <property type="taxonomic scope" value="Bacteria"/>
</dbReference>
<proteinExistence type="inferred from homology"/>
<evidence type="ECO:0000313" key="6">
    <source>
        <dbReference type="EMBL" id="ADW72300.1"/>
    </source>
</evidence>
<reference evidence="7 9" key="3">
    <citation type="submission" date="2024-09" db="EMBL/GenBank/DDBJ databases">
        <title>Genomes of Rahnella.</title>
        <authorList>
            <person name="Mnguni F.C."/>
            <person name="Shin G.Y."/>
            <person name="Coutinho T."/>
        </authorList>
    </citation>
    <scope>NUCLEOTIDE SEQUENCE [LARGE SCALE GENOMIC DNA]</scope>
    <source>
        <strain evidence="7 9">20WA0057</strain>
    </source>
</reference>
<dbReference type="EC" id="1.8.4.8" evidence="4"/>
<organism evidence="6 8">
    <name type="scientific">Rahnella sp. (strain Y9602)</name>
    <dbReference type="NCBI Taxonomy" id="2703885"/>
    <lineage>
        <taxon>Bacteria</taxon>
        <taxon>Pseudomonadati</taxon>
        <taxon>Pseudomonadota</taxon>
        <taxon>Gammaproteobacteria</taxon>
        <taxon>Enterobacterales</taxon>
        <taxon>Yersiniaceae</taxon>
        <taxon>Rahnella</taxon>
    </lineage>
</organism>
<keyword evidence="9" id="KW-1185">Reference proteome</keyword>
<reference evidence="6 8" key="2">
    <citation type="journal article" date="2012" name="J. Bacteriol.">
        <title>Complete Genome Sequence of Rahnella sp. Strain Y9602, a Gammaproteobacterium Isolate from Metal- and Radionuclide-Contaminated Soil.</title>
        <authorList>
            <person name="Martinez R.J."/>
            <person name="Bruce D."/>
            <person name="Detter C."/>
            <person name="Goodwin L.A."/>
            <person name="Han J."/>
            <person name="Han C.S."/>
            <person name="Held B."/>
            <person name="Land M.L."/>
            <person name="Mikhailova N."/>
            <person name="Nolan M."/>
            <person name="Pennacchio L."/>
            <person name="Pitluck S."/>
            <person name="Tapia R."/>
            <person name="Woyke T."/>
            <person name="Sobecky P.A."/>
        </authorList>
    </citation>
    <scope>NUCLEOTIDE SEQUENCE [LARGE SCALE GENOMIC DNA]</scope>
    <source>
        <strain evidence="6 8">Y9602</strain>
    </source>
</reference>
<dbReference type="EMBL" id="JBHUCJ010000003">
    <property type="protein sequence ID" value="MFD3222398.1"/>
    <property type="molecule type" value="Genomic_DNA"/>
</dbReference>
<dbReference type="GO" id="GO:0005737">
    <property type="term" value="C:cytoplasm"/>
    <property type="evidence" value="ECO:0007669"/>
    <property type="project" value="UniProtKB-SubCell"/>
</dbReference>
<dbReference type="RefSeq" id="WP_013574005.1">
    <property type="nucleotide sequence ID" value="NC_015061.1"/>
</dbReference>
<sequence>MSLLNLTLAELNELPKSGQSMALAEINVSLEKLSAQERVQWALENMPGEFALSSSFGIQAAVCLHLVTQQKPDIPVILTDTGYLFPETYQFIDTLTEQLNLNLQVFRAEHSAAWQEARYGKLWEQGVEGIEKYNHINKVEPMNRAIQTLGVQTWFAGLRREQSGSRAHLPVLAVQRGVFKILPIIDWDNRQIFRYLQDNGLSYHPLWDQGYLSVGDTHTTKKWEEGMKEEDTRFFGLKRECGLHE</sequence>
<dbReference type="GeneID" id="95418652"/>
<dbReference type="OrthoDB" id="9794018at2"/>
<comment type="pathway">
    <text evidence="4">Sulfur metabolism; hydrogen sulfide biosynthesis; sulfite from sulfate: step 3/3.</text>
</comment>
<feature type="active site" description="Nucleophile; cysteine thiosulfonate intermediate" evidence="4">
    <location>
        <position position="241"/>
    </location>
</feature>